<reference evidence="3" key="1">
    <citation type="journal article" date="2019" name="Int. J. Syst. Evol. Microbiol.">
        <title>The Global Catalogue of Microorganisms (GCM) 10K type strain sequencing project: providing services to taxonomists for standard genome sequencing and annotation.</title>
        <authorList>
            <consortium name="The Broad Institute Genomics Platform"/>
            <consortium name="The Broad Institute Genome Sequencing Center for Infectious Disease"/>
            <person name="Wu L."/>
            <person name="Ma J."/>
        </authorList>
    </citation>
    <scope>NUCLEOTIDE SEQUENCE [LARGE SCALE GENOMIC DNA]</scope>
    <source>
        <strain evidence="3">JCM 17933</strain>
    </source>
</reference>
<accession>A0ABP8PX51</accession>
<evidence type="ECO:0000313" key="3">
    <source>
        <dbReference type="Proteomes" id="UP001500503"/>
    </source>
</evidence>
<dbReference type="InterPro" id="IPR013813">
    <property type="entry name" value="Endoribo_LPSP/chorism_mut-like"/>
</dbReference>
<evidence type="ECO:0000259" key="1">
    <source>
        <dbReference type="Pfam" id="PF14588"/>
    </source>
</evidence>
<dbReference type="PANTHER" id="PTHR43760:SF1">
    <property type="entry name" value="ENDORIBONUCLEASE L-PSP_CHORISMATE MUTASE-LIKE DOMAIN-CONTAINING PROTEIN"/>
    <property type="match status" value="1"/>
</dbReference>
<comment type="caution">
    <text evidence="2">The sequence shown here is derived from an EMBL/GenBank/DDBJ whole genome shotgun (WGS) entry which is preliminary data.</text>
</comment>
<dbReference type="EMBL" id="BAABHF010000019">
    <property type="protein sequence ID" value="GAA4492846.1"/>
    <property type="molecule type" value="Genomic_DNA"/>
</dbReference>
<dbReference type="RefSeq" id="WP_345463200.1">
    <property type="nucleotide sequence ID" value="NZ_BAABHF010000019.1"/>
</dbReference>
<evidence type="ECO:0000313" key="2">
    <source>
        <dbReference type="EMBL" id="GAA4492846.1"/>
    </source>
</evidence>
<keyword evidence="3" id="KW-1185">Reference proteome</keyword>
<dbReference type="PANTHER" id="PTHR43760">
    <property type="entry name" value="ENDORIBONUCLEASE-RELATED"/>
    <property type="match status" value="1"/>
</dbReference>
<dbReference type="SUPFAM" id="SSF55298">
    <property type="entry name" value="YjgF-like"/>
    <property type="match status" value="1"/>
</dbReference>
<dbReference type="Proteomes" id="UP001500503">
    <property type="component" value="Unassembled WGS sequence"/>
</dbReference>
<dbReference type="Pfam" id="PF14588">
    <property type="entry name" value="YjgF_endoribonc"/>
    <property type="match status" value="1"/>
</dbReference>
<dbReference type="InterPro" id="IPR035959">
    <property type="entry name" value="RutC-like_sf"/>
</dbReference>
<dbReference type="CDD" id="cd02199">
    <property type="entry name" value="YjgF_YER057c_UK114_like_1"/>
    <property type="match status" value="1"/>
</dbReference>
<organism evidence="2 3">
    <name type="scientific">Actinoallomurus oryzae</name>
    <dbReference type="NCBI Taxonomy" id="502180"/>
    <lineage>
        <taxon>Bacteria</taxon>
        <taxon>Bacillati</taxon>
        <taxon>Actinomycetota</taxon>
        <taxon>Actinomycetes</taxon>
        <taxon>Streptosporangiales</taxon>
        <taxon>Thermomonosporaceae</taxon>
        <taxon>Actinoallomurus</taxon>
    </lineage>
</organism>
<dbReference type="Gene3D" id="3.30.1330.40">
    <property type="entry name" value="RutC-like"/>
    <property type="match status" value="1"/>
</dbReference>
<name>A0ABP8PX51_9ACTN</name>
<protein>
    <submittedName>
        <fullName evidence="2">RidA family protein</fullName>
    </submittedName>
</protein>
<gene>
    <name evidence="2" type="ORF">GCM10023191_029360</name>
</gene>
<sequence length="156" mass="16181">MTPRERAVSLGIDLPPPARALGAYTPVRVEGRQAWVSGHTARRPDAGRVTGVVGEDVDVATARDEARTAAINLLAALESTVGIDAVDGVLHLRGYVRAASGFTEHPRVIDGASDLLHEVFGTDGAHARTAVGVASLPGGACVEVEAVFTLRAADPR</sequence>
<feature type="domain" description="Endoribonuclease L-PSP/chorismate mutase-like" evidence="1">
    <location>
        <begin position="6"/>
        <end position="132"/>
    </location>
</feature>
<proteinExistence type="predicted"/>